<dbReference type="RefSeq" id="WP_382384564.1">
    <property type="nucleotide sequence ID" value="NZ_JBHMEZ010000032.1"/>
</dbReference>
<dbReference type="Pfam" id="PF13376">
    <property type="entry name" value="OmdA"/>
    <property type="match status" value="1"/>
</dbReference>
<keyword evidence="2" id="KW-1185">Reference proteome</keyword>
<sequence>MIKKDIEQFCPEHQHDWRNWLKAHHKNKASVWLIIHKVNTPNQNLTWSEAVDHALCFGWIDSVKKSIDSERYMQFFSKRKPNSIWSRVNKDKVDSLTENGLMTDAGQICIDIAKENGSWSFLDPVDTLIIPDDLEAQFANFEGSKTYYESLSNSVKKNVLYWILSAKREDTRAKRILEIAESTSKKISPSPFR</sequence>
<reference evidence="1 2" key="1">
    <citation type="submission" date="2024-09" db="EMBL/GenBank/DDBJ databases">
        <authorList>
            <person name="Sun Q."/>
            <person name="Mori K."/>
        </authorList>
    </citation>
    <scope>NUCLEOTIDE SEQUENCE [LARGE SCALE GENOMIC DNA]</scope>
    <source>
        <strain evidence="1 2">CECT 8286</strain>
    </source>
</reference>
<gene>
    <name evidence="1" type="ORF">ACFFVB_17735</name>
</gene>
<dbReference type="EMBL" id="JBHMEZ010000032">
    <property type="protein sequence ID" value="MFB9054929.1"/>
    <property type="molecule type" value="Genomic_DNA"/>
</dbReference>
<evidence type="ECO:0000313" key="2">
    <source>
        <dbReference type="Proteomes" id="UP001589605"/>
    </source>
</evidence>
<organism evidence="1 2">
    <name type="scientific">Formosa undariae</name>
    <dbReference type="NCBI Taxonomy" id="1325436"/>
    <lineage>
        <taxon>Bacteria</taxon>
        <taxon>Pseudomonadati</taxon>
        <taxon>Bacteroidota</taxon>
        <taxon>Flavobacteriia</taxon>
        <taxon>Flavobacteriales</taxon>
        <taxon>Flavobacteriaceae</taxon>
        <taxon>Formosa</taxon>
    </lineage>
</organism>
<accession>A0ABV5F6C3</accession>
<comment type="caution">
    <text evidence="1">The sequence shown here is derived from an EMBL/GenBank/DDBJ whole genome shotgun (WGS) entry which is preliminary data.</text>
</comment>
<name>A0ABV5F6C3_9FLAO</name>
<proteinExistence type="predicted"/>
<evidence type="ECO:0000313" key="1">
    <source>
        <dbReference type="EMBL" id="MFB9054929.1"/>
    </source>
</evidence>
<dbReference type="Proteomes" id="UP001589605">
    <property type="component" value="Unassembled WGS sequence"/>
</dbReference>
<protein>
    <submittedName>
        <fullName evidence="1">YdeI family protein</fullName>
    </submittedName>
</protein>